<reference evidence="2 3" key="1">
    <citation type="submission" date="2019-11" db="EMBL/GenBank/DDBJ databases">
        <title>Leishmania tarentolae CDS.</title>
        <authorList>
            <person name="Goto Y."/>
            <person name="Yamagishi J."/>
        </authorList>
    </citation>
    <scope>NUCLEOTIDE SEQUENCE [LARGE SCALE GENOMIC DNA]</scope>
    <source>
        <strain evidence="2 3">Parrot Tar II</strain>
    </source>
</reference>
<dbReference type="EMBL" id="BLBS01000040">
    <property type="protein sequence ID" value="GET90356.1"/>
    <property type="molecule type" value="Genomic_DNA"/>
</dbReference>
<sequence length="190" mass="21089">MQALTGFRAALLDRPRAIAQAVQIECCAYIFRGQCSGEVALVGENKYRGLTELFFLQKGVKLRGSLLEAAPVGSIDNVNQAIHFIVVVWPVRADRLLATNIPHVQLKALTVDGFDVESLSRLGGGRVLVGQLAENGSFASIIEAQNQHAWLCFALFELSKECEKAHLVNCCKKKVWWNLEFWSNAFKKGR</sequence>
<dbReference type="VEuPathDB" id="TriTrypDB:LtaPh_2909751"/>
<evidence type="ECO:0000313" key="3">
    <source>
        <dbReference type="Proteomes" id="UP000419144"/>
    </source>
</evidence>
<name>A0A640KMT0_LEITA</name>
<protein>
    <submittedName>
        <fullName evidence="2">ADP ribosylation factor 3, putative</fullName>
    </submittedName>
</protein>
<proteinExistence type="predicted"/>
<dbReference type="VEuPathDB" id="TriTrypDB:LtaPh_2909881"/>
<evidence type="ECO:0000313" key="1">
    <source>
        <dbReference type="EMBL" id="GET90356.1"/>
    </source>
</evidence>
<organism evidence="2 3">
    <name type="scientific">Leishmania tarentolae</name>
    <name type="common">Sauroleishmania tarentolae</name>
    <dbReference type="NCBI Taxonomy" id="5689"/>
    <lineage>
        <taxon>Eukaryota</taxon>
        <taxon>Discoba</taxon>
        <taxon>Euglenozoa</taxon>
        <taxon>Kinetoplastea</taxon>
        <taxon>Metakinetoplastina</taxon>
        <taxon>Trypanosomatida</taxon>
        <taxon>Trypanosomatidae</taxon>
        <taxon>Leishmaniinae</taxon>
        <taxon>Leishmania</taxon>
        <taxon>lizard Leishmania</taxon>
    </lineage>
</organism>
<comment type="caution">
    <text evidence="2">The sequence shown here is derived from an EMBL/GenBank/DDBJ whole genome shotgun (WGS) entry which is preliminary data.</text>
</comment>
<evidence type="ECO:0000313" key="2">
    <source>
        <dbReference type="EMBL" id="GET90365.1"/>
    </source>
</evidence>
<dbReference type="EMBL" id="BLBS01000041">
    <property type="protein sequence ID" value="GET90365.1"/>
    <property type="molecule type" value="Genomic_DNA"/>
</dbReference>
<dbReference type="AlphaFoldDB" id="A0A640KMT0"/>
<accession>A0A640KMT0</accession>
<dbReference type="Proteomes" id="UP000419144">
    <property type="component" value="Unassembled WGS sequence"/>
</dbReference>
<keyword evidence="3" id="KW-1185">Reference proteome</keyword>
<gene>
    <name evidence="1" type="ORF">LtaPh_2909751</name>
    <name evidence="2" type="ORF">LtaPh_2909881</name>
</gene>